<accession>A0A3S2VPN0</accession>
<keyword evidence="3" id="KW-1185">Reference proteome</keyword>
<name>A0A3S2VPN0_9PROT</name>
<evidence type="ECO:0000313" key="2">
    <source>
        <dbReference type="EMBL" id="RVU36484.1"/>
    </source>
</evidence>
<gene>
    <name evidence="2" type="ORF">EOI86_14925</name>
</gene>
<comment type="caution">
    <text evidence="2">The sequence shown here is derived from an EMBL/GenBank/DDBJ whole genome shotgun (WGS) entry which is preliminary data.</text>
</comment>
<protein>
    <submittedName>
        <fullName evidence="2">Uncharacterized protein</fullName>
    </submittedName>
</protein>
<sequence length="123" mass="12585">MKKFVPAAVLTLFCTVALVAMAMRAPMTAGGTVAILFPPQTTLIAAVTAVGEAGGRVERTGRWDNIIVASFPGAEPPVAVLKASGAWLVFNALVAGGCDPATLQAQLNASPNSRGKSDRGFDT</sequence>
<dbReference type="OrthoDB" id="8389669at2"/>
<feature type="signal peptide" evidence="1">
    <location>
        <begin position="1"/>
        <end position="22"/>
    </location>
</feature>
<evidence type="ECO:0000313" key="3">
    <source>
        <dbReference type="Proteomes" id="UP000287447"/>
    </source>
</evidence>
<dbReference type="Proteomes" id="UP000287447">
    <property type="component" value="Unassembled WGS sequence"/>
</dbReference>
<feature type="chain" id="PRO_5018531405" evidence="1">
    <location>
        <begin position="23"/>
        <end position="123"/>
    </location>
</feature>
<organism evidence="2 3">
    <name type="scientific">Hwanghaeella grinnelliae</name>
    <dbReference type="NCBI Taxonomy" id="2500179"/>
    <lineage>
        <taxon>Bacteria</taxon>
        <taxon>Pseudomonadati</taxon>
        <taxon>Pseudomonadota</taxon>
        <taxon>Alphaproteobacteria</taxon>
        <taxon>Rhodospirillales</taxon>
        <taxon>Rhodospirillaceae</taxon>
        <taxon>Hwanghaeella</taxon>
    </lineage>
</organism>
<dbReference type="EMBL" id="SADE01000002">
    <property type="protein sequence ID" value="RVU36484.1"/>
    <property type="molecule type" value="Genomic_DNA"/>
</dbReference>
<dbReference type="RefSeq" id="WP_127765960.1">
    <property type="nucleotide sequence ID" value="NZ_SADE01000002.1"/>
</dbReference>
<proteinExistence type="predicted"/>
<dbReference type="AlphaFoldDB" id="A0A3S2VPN0"/>
<evidence type="ECO:0000256" key="1">
    <source>
        <dbReference type="SAM" id="SignalP"/>
    </source>
</evidence>
<keyword evidence="1" id="KW-0732">Signal</keyword>
<reference evidence="3" key="1">
    <citation type="submission" date="2019-01" db="EMBL/GenBank/DDBJ databases">
        <title>Gri0909 isolated from a small marine red alga.</title>
        <authorList>
            <person name="Kim J."/>
            <person name="Jeong S.E."/>
            <person name="Jeon C.O."/>
        </authorList>
    </citation>
    <scope>NUCLEOTIDE SEQUENCE [LARGE SCALE GENOMIC DNA]</scope>
    <source>
        <strain evidence="3">Gri0909</strain>
    </source>
</reference>